<gene>
    <name evidence="1" type="ordered locus">MTR_1g064310</name>
</gene>
<evidence type="ECO:0000313" key="2">
    <source>
        <dbReference type="EnsemblPlants" id="KEH42221"/>
    </source>
</evidence>
<reference evidence="2" key="3">
    <citation type="submission" date="2015-04" db="UniProtKB">
        <authorList>
            <consortium name="EnsemblPlants"/>
        </authorList>
    </citation>
    <scope>IDENTIFICATION</scope>
    <source>
        <strain evidence="2">cv. Jemalong A17</strain>
    </source>
</reference>
<accession>A0A072VKR3</accession>
<dbReference type="HOGENOM" id="CLU_2458142_0_0_1"/>
<evidence type="ECO:0000313" key="1">
    <source>
        <dbReference type="EMBL" id="KEH42221.1"/>
    </source>
</evidence>
<organism evidence="1 3">
    <name type="scientific">Medicago truncatula</name>
    <name type="common">Barrel medic</name>
    <name type="synonym">Medicago tribuloides</name>
    <dbReference type="NCBI Taxonomy" id="3880"/>
    <lineage>
        <taxon>Eukaryota</taxon>
        <taxon>Viridiplantae</taxon>
        <taxon>Streptophyta</taxon>
        <taxon>Embryophyta</taxon>
        <taxon>Tracheophyta</taxon>
        <taxon>Spermatophyta</taxon>
        <taxon>Magnoliopsida</taxon>
        <taxon>eudicotyledons</taxon>
        <taxon>Gunneridae</taxon>
        <taxon>Pentapetalae</taxon>
        <taxon>rosids</taxon>
        <taxon>fabids</taxon>
        <taxon>Fabales</taxon>
        <taxon>Fabaceae</taxon>
        <taxon>Papilionoideae</taxon>
        <taxon>50 kb inversion clade</taxon>
        <taxon>NPAAA clade</taxon>
        <taxon>Hologalegina</taxon>
        <taxon>IRL clade</taxon>
        <taxon>Trifolieae</taxon>
        <taxon>Medicago</taxon>
    </lineage>
</organism>
<name>A0A072VKR3_MEDTR</name>
<keyword evidence="3" id="KW-1185">Reference proteome</keyword>
<evidence type="ECO:0000313" key="3">
    <source>
        <dbReference type="Proteomes" id="UP000002051"/>
    </source>
</evidence>
<dbReference type="EnsemblPlants" id="KEH42221">
    <property type="protein sequence ID" value="KEH42221"/>
    <property type="gene ID" value="MTR_1g064310"/>
</dbReference>
<proteinExistence type="predicted"/>
<reference evidence="1 3" key="2">
    <citation type="journal article" date="2014" name="BMC Genomics">
        <title>An improved genome release (version Mt4.0) for the model legume Medicago truncatula.</title>
        <authorList>
            <person name="Tang H."/>
            <person name="Krishnakumar V."/>
            <person name="Bidwell S."/>
            <person name="Rosen B."/>
            <person name="Chan A."/>
            <person name="Zhou S."/>
            <person name="Gentzbittel L."/>
            <person name="Childs K.L."/>
            <person name="Yandell M."/>
            <person name="Gundlach H."/>
            <person name="Mayer K.F."/>
            <person name="Schwartz D.C."/>
            <person name="Town C.D."/>
        </authorList>
    </citation>
    <scope>GENOME REANNOTATION</scope>
    <source>
        <strain evidence="1">A17</strain>
        <strain evidence="2 3">cv. Jemalong A17</strain>
    </source>
</reference>
<reference evidence="1 3" key="1">
    <citation type="journal article" date="2011" name="Nature">
        <title>The Medicago genome provides insight into the evolution of rhizobial symbioses.</title>
        <authorList>
            <person name="Young N.D."/>
            <person name="Debelle F."/>
            <person name="Oldroyd G.E."/>
            <person name="Geurts R."/>
            <person name="Cannon S.B."/>
            <person name="Udvardi M.K."/>
            <person name="Benedito V.A."/>
            <person name="Mayer K.F."/>
            <person name="Gouzy J."/>
            <person name="Schoof H."/>
            <person name="Van de Peer Y."/>
            <person name="Proost S."/>
            <person name="Cook D.R."/>
            <person name="Meyers B.C."/>
            <person name="Spannagl M."/>
            <person name="Cheung F."/>
            <person name="De Mita S."/>
            <person name="Krishnakumar V."/>
            <person name="Gundlach H."/>
            <person name="Zhou S."/>
            <person name="Mudge J."/>
            <person name="Bharti A.K."/>
            <person name="Murray J.D."/>
            <person name="Naoumkina M.A."/>
            <person name="Rosen B."/>
            <person name="Silverstein K.A."/>
            <person name="Tang H."/>
            <person name="Rombauts S."/>
            <person name="Zhao P.X."/>
            <person name="Zhou P."/>
            <person name="Barbe V."/>
            <person name="Bardou P."/>
            <person name="Bechner M."/>
            <person name="Bellec A."/>
            <person name="Berger A."/>
            <person name="Berges H."/>
            <person name="Bidwell S."/>
            <person name="Bisseling T."/>
            <person name="Choisne N."/>
            <person name="Couloux A."/>
            <person name="Denny R."/>
            <person name="Deshpande S."/>
            <person name="Dai X."/>
            <person name="Doyle J.J."/>
            <person name="Dudez A.M."/>
            <person name="Farmer A.D."/>
            <person name="Fouteau S."/>
            <person name="Franken C."/>
            <person name="Gibelin C."/>
            <person name="Gish J."/>
            <person name="Goldstein S."/>
            <person name="Gonzalez A.J."/>
            <person name="Green P.J."/>
            <person name="Hallab A."/>
            <person name="Hartog M."/>
            <person name="Hua A."/>
            <person name="Humphray S.J."/>
            <person name="Jeong D.H."/>
            <person name="Jing Y."/>
            <person name="Jocker A."/>
            <person name="Kenton S.M."/>
            <person name="Kim D.J."/>
            <person name="Klee K."/>
            <person name="Lai H."/>
            <person name="Lang C."/>
            <person name="Lin S."/>
            <person name="Macmil S.L."/>
            <person name="Magdelenat G."/>
            <person name="Matthews L."/>
            <person name="McCorrison J."/>
            <person name="Monaghan E.L."/>
            <person name="Mun J.H."/>
            <person name="Najar F.Z."/>
            <person name="Nicholson C."/>
            <person name="Noirot C."/>
            <person name="O'Bleness M."/>
            <person name="Paule C.R."/>
            <person name="Poulain J."/>
            <person name="Prion F."/>
            <person name="Qin B."/>
            <person name="Qu C."/>
            <person name="Retzel E.F."/>
            <person name="Riddle C."/>
            <person name="Sallet E."/>
            <person name="Samain S."/>
            <person name="Samson N."/>
            <person name="Sanders I."/>
            <person name="Saurat O."/>
            <person name="Scarpelli C."/>
            <person name="Schiex T."/>
            <person name="Segurens B."/>
            <person name="Severin A.J."/>
            <person name="Sherrier D.J."/>
            <person name="Shi R."/>
            <person name="Sims S."/>
            <person name="Singer S.R."/>
            <person name="Sinharoy S."/>
            <person name="Sterck L."/>
            <person name="Viollet A."/>
            <person name="Wang B.B."/>
            <person name="Wang K."/>
            <person name="Wang M."/>
            <person name="Wang X."/>
            <person name="Warfsmann J."/>
            <person name="Weissenbach J."/>
            <person name="White D.D."/>
            <person name="White J.D."/>
            <person name="Wiley G.B."/>
            <person name="Wincker P."/>
            <person name="Xing Y."/>
            <person name="Yang L."/>
            <person name="Yao Z."/>
            <person name="Ying F."/>
            <person name="Zhai J."/>
            <person name="Zhou L."/>
            <person name="Zuber A."/>
            <person name="Denarie J."/>
            <person name="Dixon R.A."/>
            <person name="May G.D."/>
            <person name="Schwartz D.C."/>
            <person name="Rogers J."/>
            <person name="Quetier F."/>
            <person name="Town C.D."/>
            <person name="Roe B.A."/>
        </authorList>
    </citation>
    <scope>NUCLEOTIDE SEQUENCE [LARGE SCALE GENOMIC DNA]</scope>
    <source>
        <strain evidence="1">A17</strain>
        <strain evidence="2 3">cv. Jemalong A17</strain>
    </source>
</reference>
<protein>
    <submittedName>
        <fullName evidence="1 2">Uncharacterized protein</fullName>
    </submittedName>
</protein>
<sequence>MGRGYPNPSGTGMGFNFSFPLGMGRVTGKYMRIGYGDGEGKTRPHPASLPCLKASLANPGASQLASSLTKTNEELSYSFIAFQSHEQAH</sequence>
<dbReference type="EMBL" id="CM001217">
    <property type="protein sequence ID" value="KEH42221.1"/>
    <property type="molecule type" value="Genomic_DNA"/>
</dbReference>
<dbReference type="AlphaFoldDB" id="A0A072VKR3"/>
<dbReference type="Proteomes" id="UP000002051">
    <property type="component" value="Unassembled WGS sequence"/>
</dbReference>